<feature type="compositionally biased region" description="Low complexity" evidence="1">
    <location>
        <begin position="196"/>
        <end position="207"/>
    </location>
</feature>
<sequence length="232" mass="25724">MGLFGMFKKKDPKDMVREWQSKLRAEMRNVDRQVRDIQNEEKKVRKSIKDCAKRNDIKSMRVLAKEVVSSRKTVSRLCQNKAQMNSVSMMLSEQLATVKSVGHLTKSTEVLKAMNALARNKAANDTMREMSKEMMKSGLVEELVEEAFEDMNGGAEDVEEESESELNKVLAEIAGESVALMPEAGKAPVPVVAAKKAREPAAPTPAEAEAEAEDDELGNLQARLDAIRQEAS</sequence>
<dbReference type="OMA" id="KILWEVT"/>
<dbReference type="eggNOG" id="KOG3229">
    <property type="taxonomic scope" value="Eukaryota"/>
</dbReference>
<dbReference type="KEGG" id="mpp:MICPUCDRAFT_27525"/>
<feature type="compositionally biased region" description="Acidic residues" evidence="1">
    <location>
        <begin position="208"/>
        <end position="217"/>
    </location>
</feature>
<evidence type="ECO:0000256" key="1">
    <source>
        <dbReference type="SAM" id="MobiDB-lite"/>
    </source>
</evidence>
<accession>C1MX12</accession>
<keyword evidence="3" id="KW-1185">Reference proteome</keyword>
<name>C1MX12_MICPC</name>
<dbReference type="PANTHER" id="PTHR10476">
    <property type="entry name" value="CHARGED MULTIVESICULAR BODY PROTEIN"/>
    <property type="match status" value="1"/>
</dbReference>
<dbReference type="GeneID" id="9685104"/>
<dbReference type="STRING" id="564608.C1MX12"/>
<dbReference type="EMBL" id="GG663741">
    <property type="protein sequence ID" value="EEH55678.1"/>
    <property type="molecule type" value="Genomic_DNA"/>
</dbReference>
<evidence type="ECO:0000313" key="3">
    <source>
        <dbReference type="Proteomes" id="UP000001876"/>
    </source>
</evidence>
<proteinExistence type="predicted"/>
<dbReference type="AlphaFoldDB" id="C1MX12"/>
<dbReference type="OrthoDB" id="497428at2759"/>
<protein>
    <submittedName>
        <fullName evidence="2">Predicted protein</fullName>
    </submittedName>
</protein>
<dbReference type="GO" id="GO:0007034">
    <property type="term" value="P:vacuolar transport"/>
    <property type="evidence" value="ECO:0007669"/>
    <property type="project" value="InterPro"/>
</dbReference>
<dbReference type="Proteomes" id="UP000001876">
    <property type="component" value="Unassembled WGS sequence"/>
</dbReference>
<dbReference type="RefSeq" id="XP_003059726.1">
    <property type="nucleotide sequence ID" value="XM_003059680.1"/>
</dbReference>
<dbReference type="Gene3D" id="6.10.140.1230">
    <property type="match status" value="1"/>
</dbReference>
<gene>
    <name evidence="2" type="ORF">MICPUCDRAFT_27525</name>
</gene>
<organism evidence="3">
    <name type="scientific">Micromonas pusilla (strain CCMP1545)</name>
    <name type="common">Picoplanktonic green alga</name>
    <dbReference type="NCBI Taxonomy" id="564608"/>
    <lineage>
        <taxon>Eukaryota</taxon>
        <taxon>Viridiplantae</taxon>
        <taxon>Chlorophyta</taxon>
        <taxon>Mamiellophyceae</taxon>
        <taxon>Mamiellales</taxon>
        <taxon>Mamiellaceae</taxon>
        <taxon>Micromonas</taxon>
    </lineage>
</organism>
<reference evidence="2 3" key="1">
    <citation type="journal article" date="2009" name="Science">
        <title>Green evolution and dynamic adaptations revealed by genomes of the marine picoeukaryotes Micromonas.</title>
        <authorList>
            <person name="Worden A.Z."/>
            <person name="Lee J.H."/>
            <person name="Mock T."/>
            <person name="Rouze P."/>
            <person name="Simmons M.P."/>
            <person name="Aerts A.L."/>
            <person name="Allen A.E."/>
            <person name="Cuvelier M.L."/>
            <person name="Derelle E."/>
            <person name="Everett M.V."/>
            <person name="Foulon E."/>
            <person name="Grimwood J."/>
            <person name="Gundlach H."/>
            <person name="Henrissat B."/>
            <person name="Napoli C."/>
            <person name="McDonald S.M."/>
            <person name="Parker M.S."/>
            <person name="Rombauts S."/>
            <person name="Salamov A."/>
            <person name="Von Dassow P."/>
            <person name="Badger J.H."/>
            <person name="Coutinho P.M."/>
            <person name="Demir E."/>
            <person name="Dubchak I."/>
            <person name="Gentemann C."/>
            <person name="Eikrem W."/>
            <person name="Gready J.E."/>
            <person name="John U."/>
            <person name="Lanier W."/>
            <person name="Lindquist E.A."/>
            <person name="Lucas S."/>
            <person name="Mayer K.F."/>
            <person name="Moreau H."/>
            <person name="Not F."/>
            <person name="Otillar R."/>
            <person name="Panaud O."/>
            <person name="Pangilinan J."/>
            <person name="Paulsen I."/>
            <person name="Piegu B."/>
            <person name="Poliakov A."/>
            <person name="Robbens S."/>
            <person name="Schmutz J."/>
            <person name="Toulza E."/>
            <person name="Wyss T."/>
            <person name="Zelensky A."/>
            <person name="Zhou K."/>
            <person name="Armbrust E.V."/>
            <person name="Bhattacharya D."/>
            <person name="Goodenough U.W."/>
            <person name="Van de Peer Y."/>
            <person name="Grigoriev I.V."/>
        </authorList>
    </citation>
    <scope>NUCLEOTIDE SEQUENCE [LARGE SCALE GENOMIC DNA]</scope>
    <source>
        <strain evidence="2 3">CCMP1545</strain>
    </source>
</reference>
<feature type="region of interest" description="Disordered" evidence="1">
    <location>
        <begin position="196"/>
        <end position="219"/>
    </location>
</feature>
<evidence type="ECO:0000313" key="2">
    <source>
        <dbReference type="EMBL" id="EEH55678.1"/>
    </source>
</evidence>
<dbReference type="InterPro" id="IPR005024">
    <property type="entry name" value="Snf7_fam"/>
</dbReference>
<dbReference type="Pfam" id="PF03357">
    <property type="entry name" value="Snf7"/>
    <property type="match status" value="1"/>
</dbReference>